<dbReference type="GO" id="GO:0005739">
    <property type="term" value="C:mitochondrion"/>
    <property type="evidence" value="ECO:0007669"/>
    <property type="project" value="UniProtKB-SubCell"/>
</dbReference>
<evidence type="ECO:0000256" key="15">
    <source>
        <dbReference type="ARBA" id="ARBA00077278"/>
    </source>
</evidence>
<evidence type="ECO:0000256" key="1">
    <source>
        <dbReference type="ARBA" id="ARBA00004173"/>
    </source>
</evidence>
<evidence type="ECO:0000256" key="12">
    <source>
        <dbReference type="ARBA" id="ARBA00023134"/>
    </source>
</evidence>
<dbReference type="GO" id="GO:0005525">
    <property type="term" value="F:GTP binding"/>
    <property type="evidence" value="ECO:0007669"/>
    <property type="project" value="UniProtKB-KW"/>
</dbReference>
<dbReference type="PANTHER" id="PTHR10903">
    <property type="entry name" value="GTPASE, IMAP FAMILY MEMBER-RELATED"/>
    <property type="match status" value="1"/>
</dbReference>
<protein>
    <recommendedName>
        <fullName evidence="14">GTPase IMAP family member 8</fullName>
    </recommendedName>
    <alternativeName>
        <fullName evidence="15">Immune-associated nucleotide-binding protein 9</fullName>
    </alternativeName>
</protein>
<dbReference type="Gene3D" id="3.40.50.300">
    <property type="entry name" value="P-loop containing nucleotide triphosphate hydrolases"/>
    <property type="match status" value="2"/>
</dbReference>
<dbReference type="FunFam" id="3.40.50.300:FF:000536">
    <property type="entry name" value="GTPase IMAP family member 8"/>
    <property type="match status" value="1"/>
</dbReference>
<dbReference type="PANTHER" id="PTHR10903:SF188">
    <property type="entry name" value="GTPASE IMAP FAMILY MEMBER 2-LIKE-RELATED"/>
    <property type="match status" value="1"/>
</dbReference>
<sequence>MEDIHRKLANEHSESDETPDSQDLRIVLLGVCGAGKSATANAILGREAFKESGTRESEMQRGRVEDRNISIIDTPGFFNTQLTDEELQEQMMKSLHLSRPGPHMFLLVINLETFREEQRNIKEQIQKVFGARAMKFTTVLFIGREKVSRREWVEFIESENIAELLNYFERRFHVINSKNECDPYQITMLLKSIDEMVKNNGGQNYSNEKEAADQKQMERLIQEIARESLHTKADLRIVLLGKTGTGKSSAGNTIIDNFVFKTGMSSKSITNQCQKHLTTVEGRNISVIDTPGLFDTSMSKENLKAEIVKCVYMSAPGPHVFLLVMRLDMRYTNEEKDTVKWIQENFGEEASRYTIILFTRGDQLKGKTLDDYISENNDLKALVNMCGDRSHLFNNEDMKKHSQVTELLEKIEKMVKENGGQHYTNEMYRKAQEKIEWEAQKQRAKRYGRTALEVIGGGAVVVGAGTVVGGAGAVAAAAAAAAGRAATTVAAAVIGAAKAGLKL</sequence>
<comment type="subcellular location">
    <subcellularLocation>
        <location evidence="3">Cytoplasm</location>
        <location evidence="3">Cytosol</location>
    </subcellularLocation>
    <subcellularLocation>
        <location evidence="2">Endoplasmic reticulum</location>
    </subcellularLocation>
    <subcellularLocation>
        <location evidence="4">Golgi apparatus</location>
    </subcellularLocation>
    <subcellularLocation>
        <location evidence="1">Mitochondrion</location>
    </subcellularLocation>
</comment>
<dbReference type="FunFam" id="3.40.50.300:FF:000366">
    <property type="entry name" value="GTPase, IMAP family member 2"/>
    <property type="match status" value="1"/>
</dbReference>
<evidence type="ECO:0000313" key="18">
    <source>
        <dbReference type="EMBL" id="KAF4098181.1"/>
    </source>
</evidence>
<dbReference type="GO" id="GO:0005794">
    <property type="term" value="C:Golgi apparatus"/>
    <property type="evidence" value="ECO:0007669"/>
    <property type="project" value="UniProtKB-SubCell"/>
</dbReference>
<dbReference type="Proteomes" id="UP000579812">
    <property type="component" value="Unassembled WGS sequence"/>
</dbReference>
<keyword evidence="10" id="KW-0333">Golgi apparatus</keyword>
<dbReference type="InterPro" id="IPR027417">
    <property type="entry name" value="P-loop_NTPase"/>
</dbReference>
<evidence type="ECO:0000256" key="8">
    <source>
        <dbReference type="ARBA" id="ARBA00022741"/>
    </source>
</evidence>
<proteinExistence type="inferred from homology"/>
<dbReference type="InterPro" id="IPR006703">
    <property type="entry name" value="G_AIG1"/>
</dbReference>
<evidence type="ECO:0000256" key="2">
    <source>
        <dbReference type="ARBA" id="ARBA00004240"/>
    </source>
</evidence>
<name>A0A7J6BTW6_9TELE</name>
<dbReference type="EMBL" id="JAAMOB010000021">
    <property type="protein sequence ID" value="KAF4098181.1"/>
    <property type="molecule type" value="Genomic_DNA"/>
</dbReference>
<dbReference type="Pfam" id="PF04548">
    <property type="entry name" value="AIG1"/>
    <property type="match status" value="2"/>
</dbReference>
<keyword evidence="12" id="KW-0342">GTP-binding</keyword>
<feature type="domain" description="AIG1-type G" evidence="17">
    <location>
        <begin position="232"/>
        <end position="432"/>
    </location>
</feature>
<evidence type="ECO:0000256" key="6">
    <source>
        <dbReference type="ARBA" id="ARBA00022490"/>
    </source>
</evidence>
<evidence type="ECO:0000256" key="11">
    <source>
        <dbReference type="ARBA" id="ARBA00023128"/>
    </source>
</evidence>
<evidence type="ECO:0000256" key="10">
    <source>
        <dbReference type="ARBA" id="ARBA00023034"/>
    </source>
</evidence>
<evidence type="ECO:0000256" key="16">
    <source>
        <dbReference type="SAM" id="MobiDB-lite"/>
    </source>
</evidence>
<dbReference type="AlphaFoldDB" id="A0A7J6BTW6"/>
<dbReference type="GO" id="GO:0005829">
    <property type="term" value="C:cytosol"/>
    <property type="evidence" value="ECO:0007669"/>
    <property type="project" value="UniProtKB-SubCell"/>
</dbReference>
<dbReference type="GO" id="GO:0005783">
    <property type="term" value="C:endoplasmic reticulum"/>
    <property type="evidence" value="ECO:0007669"/>
    <property type="project" value="UniProtKB-SubCell"/>
</dbReference>
<keyword evidence="9" id="KW-0256">Endoplasmic reticulum</keyword>
<evidence type="ECO:0000256" key="13">
    <source>
        <dbReference type="ARBA" id="ARBA00056809"/>
    </source>
</evidence>
<evidence type="ECO:0000256" key="9">
    <source>
        <dbReference type="ARBA" id="ARBA00022824"/>
    </source>
</evidence>
<evidence type="ECO:0000256" key="7">
    <source>
        <dbReference type="ARBA" id="ARBA00022737"/>
    </source>
</evidence>
<evidence type="ECO:0000313" key="19">
    <source>
        <dbReference type="Proteomes" id="UP000579812"/>
    </source>
</evidence>
<keyword evidence="6" id="KW-0963">Cytoplasm</keyword>
<gene>
    <name evidence="18" type="ORF">G5714_020211</name>
</gene>
<dbReference type="PROSITE" id="PS51720">
    <property type="entry name" value="G_AIG1"/>
    <property type="match status" value="2"/>
</dbReference>
<dbReference type="SUPFAM" id="SSF52540">
    <property type="entry name" value="P-loop containing nucleoside triphosphate hydrolases"/>
    <property type="match status" value="2"/>
</dbReference>
<dbReference type="InterPro" id="IPR045058">
    <property type="entry name" value="GIMA/IAN/Toc"/>
</dbReference>
<comment type="similarity">
    <text evidence="5">Belongs to the TRAFAC class TrmE-Era-EngA-EngB-Septin-like GTPase superfamily. AIG1/Toc34/Toc159-like paraseptin GTPase family. IAN subfamily.</text>
</comment>
<comment type="caution">
    <text evidence="18">The sequence shown here is derived from an EMBL/GenBank/DDBJ whole genome shotgun (WGS) entry which is preliminary data.</text>
</comment>
<keyword evidence="7" id="KW-0677">Repeat</keyword>
<keyword evidence="19" id="KW-1185">Reference proteome</keyword>
<organism evidence="18 19">
    <name type="scientific">Onychostoma macrolepis</name>
    <dbReference type="NCBI Taxonomy" id="369639"/>
    <lineage>
        <taxon>Eukaryota</taxon>
        <taxon>Metazoa</taxon>
        <taxon>Chordata</taxon>
        <taxon>Craniata</taxon>
        <taxon>Vertebrata</taxon>
        <taxon>Euteleostomi</taxon>
        <taxon>Actinopterygii</taxon>
        <taxon>Neopterygii</taxon>
        <taxon>Teleostei</taxon>
        <taxon>Ostariophysi</taxon>
        <taxon>Cypriniformes</taxon>
        <taxon>Cyprinidae</taxon>
        <taxon>Acrossocheilinae</taxon>
        <taxon>Onychostoma</taxon>
    </lineage>
</organism>
<evidence type="ECO:0000256" key="3">
    <source>
        <dbReference type="ARBA" id="ARBA00004514"/>
    </source>
</evidence>
<feature type="domain" description="AIG1-type G" evidence="17">
    <location>
        <begin position="21"/>
        <end position="214"/>
    </location>
</feature>
<evidence type="ECO:0000256" key="14">
    <source>
        <dbReference type="ARBA" id="ARBA00073539"/>
    </source>
</evidence>
<keyword evidence="11" id="KW-0496">Mitochondrion</keyword>
<reference evidence="18 19" key="1">
    <citation type="submission" date="2020-04" db="EMBL/GenBank/DDBJ databases">
        <title>Chromosome-level genome assembly of a cyprinid fish Onychostoma macrolepis by integration of Nanopore Sequencing, Bionano and Hi-C technology.</title>
        <authorList>
            <person name="Wang D."/>
        </authorList>
    </citation>
    <scope>NUCLEOTIDE SEQUENCE [LARGE SCALE GENOMIC DNA]</scope>
    <source>
        <strain evidence="18">SWU-2019</strain>
        <tissue evidence="18">Muscle</tissue>
    </source>
</reference>
<feature type="region of interest" description="Disordered" evidence="16">
    <location>
        <begin position="1"/>
        <end position="20"/>
    </location>
</feature>
<evidence type="ECO:0000259" key="17">
    <source>
        <dbReference type="PROSITE" id="PS51720"/>
    </source>
</evidence>
<evidence type="ECO:0000256" key="5">
    <source>
        <dbReference type="ARBA" id="ARBA00008535"/>
    </source>
</evidence>
<keyword evidence="8" id="KW-0547">Nucleotide-binding</keyword>
<dbReference type="CDD" id="cd01852">
    <property type="entry name" value="AIG1"/>
    <property type="match status" value="1"/>
</dbReference>
<accession>A0A7J6BTW6</accession>
<comment type="function">
    <text evidence="13">Exerts an anti-apoptotic effect in the immune system and is involved in responses to infections.</text>
</comment>
<feature type="compositionally biased region" description="Basic and acidic residues" evidence="16">
    <location>
        <begin position="1"/>
        <end position="15"/>
    </location>
</feature>
<evidence type="ECO:0000256" key="4">
    <source>
        <dbReference type="ARBA" id="ARBA00004555"/>
    </source>
</evidence>